<dbReference type="EMBL" id="KQ085926">
    <property type="protein sequence ID" value="KLO15709.1"/>
    <property type="molecule type" value="Genomic_DNA"/>
</dbReference>
<dbReference type="AlphaFoldDB" id="A0A0H2RV36"/>
<keyword evidence="2" id="KW-1185">Reference proteome</keyword>
<dbReference type="Proteomes" id="UP000053477">
    <property type="component" value="Unassembled WGS sequence"/>
</dbReference>
<dbReference type="OrthoDB" id="3064537at2759"/>
<sequence length="312" mass="34983">MSILRYCRQERIEEVRNDPHYIGRVGLASQLTFVEGGDEGNRLILKSDAASDEPSGAVLRVIGKISRTKHSLRPQGTYNPPKKLKGDNVTKAKLRFLLEPAEDFKSVSLDADFDNFLENLIAIHNDDLKGSKPPTVQRPFDKKKGVTVMHNLVIVRPPSFHLVSDFIDGQNPGCQNLSTKPRQDEGDMINSDIDEDEDEDANITPNILNNSISIENWPVAPDSLWRKELESVKNTHDIFPLQAFNSKGELIHPSDYVRKLAGAVVDMSFTLVHYNFAKVSRMCVFVTEIRVLVSPKPLPGSVTSTRRGIIRK</sequence>
<reference evidence="1 2" key="1">
    <citation type="submission" date="2015-04" db="EMBL/GenBank/DDBJ databases">
        <title>Complete genome sequence of Schizopora paradoxa KUC8140, a cosmopolitan wood degrader in East Asia.</title>
        <authorList>
            <consortium name="DOE Joint Genome Institute"/>
            <person name="Min B."/>
            <person name="Park H."/>
            <person name="Jang Y."/>
            <person name="Kim J.-J."/>
            <person name="Kim K.H."/>
            <person name="Pangilinan J."/>
            <person name="Lipzen A."/>
            <person name="Riley R."/>
            <person name="Grigoriev I.V."/>
            <person name="Spatafora J.W."/>
            <person name="Choi I.-G."/>
        </authorList>
    </citation>
    <scope>NUCLEOTIDE SEQUENCE [LARGE SCALE GENOMIC DNA]</scope>
    <source>
        <strain evidence="1 2">KUC8140</strain>
    </source>
</reference>
<evidence type="ECO:0000313" key="1">
    <source>
        <dbReference type="EMBL" id="KLO15709.1"/>
    </source>
</evidence>
<proteinExistence type="predicted"/>
<evidence type="ECO:0000313" key="2">
    <source>
        <dbReference type="Proteomes" id="UP000053477"/>
    </source>
</evidence>
<name>A0A0H2RV36_9AGAM</name>
<accession>A0A0H2RV36</accession>
<protein>
    <submittedName>
        <fullName evidence="1">Uncharacterized protein</fullName>
    </submittedName>
</protein>
<organism evidence="1 2">
    <name type="scientific">Schizopora paradoxa</name>
    <dbReference type="NCBI Taxonomy" id="27342"/>
    <lineage>
        <taxon>Eukaryota</taxon>
        <taxon>Fungi</taxon>
        <taxon>Dikarya</taxon>
        <taxon>Basidiomycota</taxon>
        <taxon>Agaricomycotina</taxon>
        <taxon>Agaricomycetes</taxon>
        <taxon>Hymenochaetales</taxon>
        <taxon>Schizoporaceae</taxon>
        <taxon>Schizopora</taxon>
    </lineage>
</organism>
<dbReference type="InParanoid" id="A0A0H2RV36"/>
<gene>
    <name evidence="1" type="ORF">SCHPADRAFT_938548</name>
</gene>